<dbReference type="Proteomes" id="UP000198242">
    <property type="component" value="Chromosome I"/>
</dbReference>
<evidence type="ECO:0000313" key="3">
    <source>
        <dbReference type="EMBL" id="SCE85743.1"/>
    </source>
</evidence>
<gene>
    <name evidence="3" type="ORF">GA0074695_1647</name>
</gene>
<keyword evidence="2" id="KW-0812">Transmembrane</keyword>
<dbReference type="AlphaFoldDB" id="A0A1C4VP57"/>
<reference evidence="4" key="1">
    <citation type="submission" date="2016-06" db="EMBL/GenBank/DDBJ databases">
        <authorList>
            <person name="Varghese N."/>
            <person name="Submissions Spin"/>
        </authorList>
    </citation>
    <scope>NUCLEOTIDE SEQUENCE [LARGE SCALE GENOMIC DNA]</scope>
    <source>
        <strain evidence="4">DSM 43909</strain>
    </source>
</reference>
<feature type="transmembrane region" description="Helical" evidence="2">
    <location>
        <begin position="21"/>
        <end position="43"/>
    </location>
</feature>
<evidence type="ECO:0000256" key="1">
    <source>
        <dbReference type="SAM" id="MobiDB-lite"/>
    </source>
</evidence>
<keyword evidence="4" id="KW-1185">Reference proteome</keyword>
<feature type="region of interest" description="Disordered" evidence="1">
    <location>
        <begin position="130"/>
        <end position="161"/>
    </location>
</feature>
<keyword evidence="2" id="KW-1133">Transmembrane helix</keyword>
<accession>A0A1C4VP57</accession>
<keyword evidence="2" id="KW-0472">Membrane</keyword>
<protein>
    <submittedName>
        <fullName evidence="3">Uncharacterized protein</fullName>
    </submittedName>
</protein>
<feature type="transmembrane region" description="Helical" evidence="2">
    <location>
        <begin position="49"/>
        <end position="67"/>
    </location>
</feature>
<proteinExistence type="predicted"/>
<evidence type="ECO:0000256" key="2">
    <source>
        <dbReference type="SAM" id="Phobius"/>
    </source>
</evidence>
<feature type="compositionally biased region" description="Basic and acidic residues" evidence="1">
    <location>
        <begin position="145"/>
        <end position="161"/>
    </location>
</feature>
<sequence>MMPSDDERYRPLYARVLGLRFVNPGGVLCFLFFEGAVALAVLLALAELVSWWAVLVLPAVVAAMVKLNDLVAEVVMRTAAQVPEQERDRFRQQMEPVIGRARVPSTARALPSGVRTGDPALWAARPGGILTSGPARWAHPGAPVRSREGERGPEQREDRFR</sequence>
<name>A0A1C4VP57_MICVI</name>
<dbReference type="EMBL" id="LT607411">
    <property type="protein sequence ID" value="SCE85743.1"/>
    <property type="molecule type" value="Genomic_DNA"/>
</dbReference>
<evidence type="ECO:0000313" key="4">
    <source>
        <dbReference type="Proteomes" id="UP000198242"/>
    </source>
</evidence>
<organism evidence="3 4">
    <name type="scientific">Micromonospora viridifaciens</name>
    <dbReference type="NCBI Taxonomy" id="1881"/>
    <lineage>
        <taxon>Bacteria</taxon>
        <taxon>Bacillati</taxon>
        <taxon>Actinomycetota</taxon>
        <taxon>Actinomycetes</taxon>
        <taxon>Micromonosporales</taxon>
        <taxon>Micromonosporaceae</taxon>
        <taxon>Micromonospora</taxon>
    </lineage>
</organism>